<sequence length="111" mass="12211">MSRPKPPLLLSALTARGLGDLGRQLLKAPWLASKRTLGAKLTFFAKKFQRLATSGGQKKLGGYWKDSKARFLRDFGGIGVVEWDSGEIAANDGLRFGSLWCFRLVRSVGEL</sequence>
<organism evidence="1 2">
    <name type="scientific">Citrus unshiu</name>
    <name type="common">Satsuma mandarin</name>
    <name type="synonym">Citrus nobilis var. unshiu</name>
    <dbReference type="NCBI Taxonomy" id="55188"/>
    <lineage>
        <taxon>Eukaryota</taxon>
        <taxon>Viridiplantae</taxon>
        <taxon>Streptophyta</taxon>
        <taxon>Embryophyta</taxon>
        <taxon>Tracheophyta</taxon>
        <taxon>Spermatophyta</taxon>
        <taxon>Magnoliopsida</taxon>
        <taxon>eudicotyledons</taxon>
        <taxon>Gunneridae</taxon>
        <taxon>Pentapetalae</taxon>
        <taxon>rosids</taxon>
        <taxon>malvids</taxon>
        <taxon>Sapindales</taxon>
        <taxon>Rutaceae</taxon>
        <taxon>Aurantioideae</taxon>
        <taxon>Citrus</taxon>
    </lineage>
</organism>
<proteinExistence type="predicted"/>
<name>A0A2H5QV75_CITUN</name>
<gene>
    <name evidence="1" type="ORF">CUMW_264800</name>
</gene>
<comment type="caution">
    <text evidence="1">The sequence shown here is derived from an EMBL/GenBank/DDBJ whole genome shotgun (WGS) entry which is preliminary data.</text>
</comment>
<dbReference type="EMBL" id="BDQV01000902">
    <property type="protein sequence ID" value="GAY68522.1"/>
    <property type="molecule type" value="Genomic_DNA"/>
</dbReference>
<keyword evidence="2" id="KW-1185">Reference proteome</keyword>
<dbReference type="AlphaFoldDB" id="A0A2H5QV75"/>
<evidence type="ECO:0000313" key="2">
    <source>
        <dbReference type="Proteomes" id="UP000236630"/>
    </source>
</evidence>
<reference evidence="1 2" key="1">
    <citation type="journal article" date="2017" name="Front. Genet.">
        <title>Draft sequencing of the heterozygous diploid genome of Satsuma (Citrus unshiu Marc.) using a hybrid assembly approach.</title>
        <authorList>
            <person name="Shimizu T."/>
            <person name="Tanizawa Y."/>
            <person name="Mochizuki T."/>
            <person name="Nagasaki H."/>
            <person name="Yoshioka T."/>
            <person name="Toyoda A."/>
            <person name="Fujiyama A."/>
            <person name="Kaminuma E."/>
            <person name="Nakamura Y."/>
        </authorList>
    </citation>
    <scope>NUCLEOTIDE SEQUENCE [LARGE SCALE GENOMIC DNA]</scope>
    <source>
        <strain evidence="2">cv. Miyagawa wase</strain>
    </source>
</reference>
<accession>A0A2H5QV75</accession>
<protein>
    <submittedName>
        <fullName evidence="1">Uncharacterized protein</fullName>
    </submittedName>
</protein>
<evidence type="ECO:0000313" key="1">
    <source>
        <dbReference type="EMBL" id="GAY68522.1"/>
    </source>
</evidence>
<dbReference type="Proteomes" id="UP000236630">
    <property type="component" value="Unassembled WGS sequence"/>
</dbReference>